<dbReference type="Proteomes" id="UP000276215">
    <property type="component" value="Unassembled WGS sequence"/>
</dbReference>
<feature type="region of interest" description="Disordered" evidence="1">
    <location>
        <begin position="86"/>
        <end position="109"/>
    </location>
</feature>
<gene>
    <name evidence="3" type="ORF">L873DRAFT_127813</name>
</gene>
<keyword evidence="2" id="KW-1133">Transmembrane helix</keyword>
<keyword evidence="2" id="KW-0812">Transmembrane</keyword>
<accession>A0A3N4J6M9</accession>
<evidence type="ECO:0000256" key="1">
    <source>
        <dbReference type="SAM" id="MobiDB-lite"/>
    </source>
</evidence>
<feature type="transmembrane region" description="Helical" evidence="2">
    <location>
        <begin position="15"/>
        <end position="35"/>
    </location>
</feature>
<protein>
    <submittedName>
        <fullName evidence="3">Uncharacterized protein</fullName>
    </submittedName>
</protein>
<keyword evidence="4" id="KW-1185">Reference proteome</keyword>
<dbReference type="EMBL" id="ML120463">
    <property type="protein sequence ID" value="RPA92927.1"/>
    <property type="molecule type" value="Genomic_DNA"/>
</dbReference>
<name>A0A3N4J6M9_9PEZI</name>
<feature type="compositionally biased region" description="Basic and acidic residues" evidence="1">
    <location>
        <begin position="86"/>
        <end position="101"/>
    </location>
</feature>
<reference evidence="3 4" key="1">
    <citation type="journal article" date="2018" name="Nat. Ecol. Evol.">
        <title>Pezizomycetes genomes reveal the molecular basis of ectomycorrhizal truffle lifestyle.</title>
        <authorList>
            <person name="Murat C."/>
            <person name="Payen T."/>
            <person name="Noel B."/>
            <person name="Kuo A."/>
            <person name="Morin E."/>
            <person name="Chen J."/>
            <person name="Kohler A."/>
            <person name="Krizsan K."/>
            <person name="Balestrini R."/>
            <person name="Da Silva C."/>
            <person name="Montanini B."/>
            <person name="Hainaut M."/>
            <person name="Levati E."/>
            <person name="Barry K.W."/>
            <person name="Belfiori B."/>
            <person name="Cichocki N."/>
            <person name="Clum A."/>
            <person name="Dockter R.B."/>
            <person name="Fauchery L."/>
            <person name="Guy J."/>
            <person name="Iotti M."/>
            <person name="Le Tacon F."/>
            <person name="Lindquist E.A."/>
            <person name="Lipzen A."/>
            <person name="Malagnac F."/>
            <person name="Mello A."/>
            <person name="Molinier V."/>
            <person name="Miyauchi S."/>
            <person name="Poulain J."/>
            <person name="Riccioni C."/>
            <person name="Rubini A."/>
            <person name="Sitrit Y."/>
            <person name="Splivallo R."/>
            <person name="Traeger S."/>
            <person name="Wang M."/>
            <person name="Zifcakova L."/>
            <person name="Wipf D."/>
            <person name="Zambonelli A."/>
            <person name="Paolocci F."/>
            <person name="Nowrousian M."/>
            <person name="Ottonello S."/>
            <person name="Baldrian P."/>
            <person name="Spatafora J.W."/>
            <person name="Henrissat B."/>
            <person name="Nagy L.G."/>
            <person name="Aury J.M."/>
            <person name="Wincker P."/>
            <person name="Grigoriev I.V."/>
            <person name="Bonfante P."/>
            <person name="Martin F.M."/>
        </authorList>
    </citation>
    <scope>NUCLEOTIDE SEQUENCE [LARGE SCALE GENOMIC DNA]</scope>
    <source>
        <strain evidence="3 4">120613-1</strain>
    </source>
</reference>
<sequence>MGGWVVWDNSLRLDLFLKSLCGGVTILRIDFFFGWRLERRRKDPSTQIPSLSIYPPIYPLQEKMKKRNPKLRSPVSYNRQLLHLNDQKDDLTRRERTKKESAQSPPCTF</sequence>
<evidence type="ECO:0000313" key="3">
    <source>
        <dbReference type="EMBL" id="RPA92927.1"/>
    </source>
</evidence>
<evidence type="ECO:0000256" key="2">
    <source>
        <dbReference type="SAM" id="Phobius"/>
    </source>
</evidence>
<dbReference type="AlphaFoldDB" id="A0A3N4J6M9"/>
<evidence type="ECO:0000313" key="4">
    <source>
        <dbReference type="Proteomes" id="UP000276215"/>
    </source>
</evidence>
<keyword evidence="2" id="KW-0472">Membrane</keyword>
<organism evidence="3 4">
    <name type="scientific">Choiromyces venosus 120613-1</name>
    <dbReference type="NCBI Taxonomy" id="1336337"/>
    <lineage>
        <taxon>Eukaryota</taxon>
        <taxon>Fungi</taxon>
        <taxon>Dikarya</taxon>
        <taxon>Ascomycota</taxon>
        <taxon>Pezizomycotina</taxon>
        <taxon>Pezizomycetes</taxon>
        <taxon>Pezizales</taxon>
        <taxon>Tuberaceae</taxon>
        <taxon>Choiromyces</taxon>
    </lineage>
</organism>
<proteinExistence type="predicted"/>